<feature type="transmembrane region" description="Helical" evidence="1">
    <location>
        <begin position="105"/>
        <end position="124"/>
    </location>
</feature>
<gene>
    <name evidence="2" type="ORF">QNN03_22370</name>
</gene>
<feature type="transmembrane region" description="Helical" evidence="1">
    <location>
        <begin position="219"/>
        <end position="239"/>
    </location>
</feature>
<feature type="transmembrane region" description="Helical" evidence="1">
    <location>
        <begin position="195"/>
        <end position="213"/>
    </location>
</feature>
<evidence type="ECO:0000313" key="3">
    <source>
        <dbReference type="Proteomes" id="UP001241926"/>
    </source>
</evidence>
<keyword evidence="1" id="KW-0472">Membrane</keyword>
<name>A0ABT7J5Z9_9ACTN</name>
<protein>
    <submittedName>
        <fullName evidence="2">Uncharacterized protein</fullName>
    </submittedName>
</protein>
<evidence type="ECO:0000313" key="2">
    <source>
        <dbReference type="EMBL" id="MDL2079187.1"/>
    </source>
</evidence>
<dbReference type="Proteomes" id="UP001241926">
    <property type="component" value="Unassembled WGS sequence"/>
</dbReference>
<organism evidence="2 3">
    <name type="scientific">Streptomyces fuscus</name>
    <dbReference type="NCBI Taxonomy" id="3048495"/>
    <lineage>
        <taxon>Bacteria</taxon>
        <taxon>Bacillati</taxon>
        <taxon>Actinomycetota</taxon>
        <taxon>Actinomycetes</taxon>
        <taxon>Kitasatosporales</taxon>
        <taxon>Streptomycetaceae</taxon>
        <taxon>Streptomyces</taxon>
    </lineage>
</organism>
<reference evidence="2 3" key="1">
    <citation type="submission" date="2023-05" db="EMBL/GenBank/DDBJ databases">
        <title>Streptomyces fuscus sp. nov., a brown-black pigment producing actinomyces isolated from dry sand of Sea duck farm.</title>
        <authorList>
            <person name="Xie J."/>
            <person name="Shen N."/>
        </authorList>
    </citation>
    <scope>NUCLEOTIDE SEQUENCE [LARGE SCALE GENOMIC DNA]</scope>
    <source>
        <strain evidence="2 3">GXMU-J15</strain>
    </source>
</reference>
<feature type="transmembrane region" description="Helical" evidence="1">
    <location>
        <begin position="145"/>
        <end position="163"/>
    </location>
</feature>
<feature type="transmembrane region" description="Helical" evidence="1">
    <location>
        <begin position="367"/>
        <end position="392"/>
    </location>
</feature>
<sequence length="431" mass="45237">MTRPDPVTELADRLDDFVAAAVHPDEIAALLESDGLTDDLIRERYGADSSFALAEQLYTRVPRRHPEPRPAADPWRVGLLPCLLRGIVFALPGFGYVLAAPLLGPSATLPLLTAALFGWAWNQGVSHRAYTWLGLGDKRAARDTLLRGGATGAVLGTVTAAPFASTPLLFAAAAQSCYLAAATALLVLGRERALLTALLPLTAGATVTLVHPIPVAARVGVLTLSLTSVVTLALLDVLSRGQACRRAARVGAAAPRERGQARPTPTAPPLAGSLPYALFALASGALVVHTALDDVRTAAALTLSMGPAEYLLYRFRSATRTTLRSATTPRAFRRRTTHHIALTLTTYLATLLALTSTLTLATPDPTLLILGTVIWTGLLLQSFGAVTGPALVCTAAALAQPFADTATVHVLAAIAQLTLVRIHLGRATAHR</sequence>
<feature type="transmembrane region" description="Helical" evidence="1">
    <location>
        <begin position="169"/>
        <end position="188"/>
    </location>
</feature>
<feature type="transmembrane region" description="Helical" evidence="1">
    <location>
        <begin position="77"/>
        <end position="99"/>
    </location>
</feature>
<comment type="caution">
    <text evidence="2">The sequence shown here is derived from an EMBL/GenBank/DDBJ whole genome shotgun (WGS) entry which is preliminary data.</text>
</comment>
<accession>A0ABT7J5Z9</accession>
<evidence type="ECO:0000256" key="1">
    <source>
        <dbReference type="SAM" id="Phobius"/>
    </source>
</evidence>
<keyword evidence="1" id="KW-0812">Transmembrane</keyword>
<dbReference type="EMBL" id="JASJUS010000021">
    <property type="protein sequence ID" value="MDL2079187.1"/>
    <property type="molecule type" value="Genomic_DNA"/>
</dbReference>
<feature type="transmembrane region" description="Helical" evidence="1">
    <location>
        <begin position="340"/>
        <end position="361"/>
    </location>
</feature>
<proteinExistence type="predicted"/>
<keyword evidence="3" id="KW-1185">Reference proteome</keyword>
<dbReference type="RefSeq" id="WP_261718160.1">
    <property type="nucleotide sequence ID" value="NZ_JASJUS010000021.1"/>
</dbReference>
<keyword evidence="1" id="KW-1133">Transmembrane helix</keyword>